<evidence type="ECO:0000259" key="3">
    <source>
        <dbReference type="PROSITE" id="PS50966"/>
    </source>
</evidence>
<dbReference type="PROSITE" id="PS50966">
    <property type="entry name" value="ZF_SWIM"/>
    <property type="match status" value="1"/>
</dbReference>
<dbReference type="VEuPathDB" id="FungiDB:RhiirA1_474519"/>
<keyword evidence="1" id="KW-0862">Zinc</keyword>
<evidence type="ECO:0000313" key="4">
    <source>
        <dbReference type="EMBL" id="PKK61366.1"/>
    </source>
</evidence>
<dbReference type="AlphaFoldDB" id="A0A2N1MIB9"/>
<accession>A0A2N1MIB9</accession>
<feature type="compositionally biased region" description="Low complexity" evidence="2">
    <location>
        <begin position="236"/>
        <end position="245"/>
    </location>
</feature>
<dbReference type="Proteomes" id="UP000233469">
    <property type="component" value="Unassembled WGS sequence"/>
</dbReference>
<keyword evidence="1" id="KW-0863">Zinc-finger</keyword>
<feature type="domain" description="SWIM-type" evidence="3">
    <location>
        <begin position="25"/>
        <end position="59"/>
    </location>
</feature>
<gene>
    <name evidence="4" type="ORF">RhiirC2_718466</name>
</gene>
<reference evidence="4 5" key="2">
    <citation type="submission" date="2017-10" db="EMBL/GenBank/DDBJ databases">
        <title>Extensive intraspecific genome diversity in a model arbuscular mycorrhizal fungus.</title>
        <authorList>
            <person name="Chen E.C.H."/>
            <person name="Morin E."/>
            <person name="Baudet D."/>
            <person name="Noel J."/>
            <person name="Ndikumana S."/>
            <person name="Charron P."/>
            <person name="St-Onge C."/>
            <person name="Giorgi J."/>
            <person name="Grigoriev I.V."/>
            <person name="Roux C."/>
            <person name="Martin F.M."/>
            <person name="Corradi N."/>
        </authorList>
    </citation>
    <scope>NUCLEOTIDE SEQUENCE [LARGE SCALE GENOMIC DNA]</scope>
    <source>
        <strain evidence="4 5">C2</strain>
    </source>
</reference>
<proteinExistence type="predicted"/>
<comment type="caution">
    <text evidence="4">The sequence shown here is derived from an EMBL/GenBank/DDBJ whole genome shotgun (WGS) entry which is preliminary data.</text>
</comment>
<evidence type="ECO:0000313" key="5">
    <source>
        <dbReference type="Proteomes" id="UP000233469"/>
    </source>
</evidence>
<dbReference type="GO" id="GO:0008270">
    <property type="term" value="F:zinc ion binding"/>
    <property type="evidence" value="ECO:0007669"/>
    <property type="project" value="UniProtKB-KW"/>
</dbReference>
<feature type="region of interest" description="Disordered" evidence="2">
    <location>
        <begin position="196"/>
        <end position="222"/>
    </location>
</feature>
<evidence type="ECO:0000256" key="1">
    <source>
        <dbReference type="PROSITE-ProRule" id="PRU00325"/>
    </source>
</evidence>
<dbReference type="VEuPathDB" id="FungiDB:RhiirFUN_025580"/>
<feature type="region of interest" description="Disordered" evidence="2">
    <location>
        <begin position="235"/>
        <end position="254"/>
    </location>
</feature>
<protein>
    <recommendedName>
        <fullName evidence="3">SWIM-type domain-containing protein</fullName>
    </recommendedName>
</protein>
<reference evidence="4 5" key="1">
    <citation type="submission" date="2016-04" db="EMBL/GenBank/DDBJ databases">
        <title>Genome analyses suggest a sexual origin of heterokaryosis in a supposedly ancient asexual fungus.</title>
        <authorList>
            <person name="Ropars J."/>
            <person name="Sedzielewska K."/>
            <person name="Noel J."/>
            <person name="Charron P."/>
            <person name="Farinelli L."/>
            <person name="Marton T."/>
            <person name="Kruger M."/>
            <person name="Pelin A."/>
            <person name="Brachmann A."/>
            <person name="Corradi N."/>
        </authorList>
    </citation>
    <scope>NUCLEOTIDE SEQUENCE [LARGE SCALE GENOMIC DNA]</scope>
    <source>
        <strain evidence="4 5">C2</strain>
    </source>
</reference>
<feature type="compositionally biased region" description="Basic residues" evidence="2">
    <location>
        <begin position="196"/>
        <end position="206"/>
    </location>
</feature>
<dbReference type="InterPro" id="IPR007527">
    <property type="entry name" value="Znf_SWIM"/>
</dbReference>
<name>A0A2N1MIB9_9GLOM</name>
<dbReference type="VEuPathDB" id="FungiDB:FUN_016282"/>
<sequence>MEGIQLADVVEIWELFGITKSYKHYVILLIDGGHLCTCLSIINRGLVCSHFFHVMMNSKAAKFNIGLIARRWYLENIQDQDTHNDLQNETAEVVTQFQQDNNNEVIVADLHIFNQLRVPETFTPDIKQCLQRKVKYAYGFGKMKKALNLALDMGCENEIIDMINGFIDRKKTIIEDTNVTNDEANFQILDPVVQKRRGRPPNKRIKSASESNSRHVSTKNSAINPIDPNLCVREVQQQSQQASSSRTPFSTLDTNTSDFHIQRHEMNENISKRKVYICKVCGQTGHKCQDM</sequence>
<evidence type="ECO:0000256" key="2">
    <source>
        <dbReference type="SAM" id="MobiDB-lite"/>
    </source>
</evidence>
<keyword evidence="1" id="KW-0479">Metal-binding</keyword>
<dbReference type="EMBL" id="LLXL01002242">
    <property type="protein sequence ID" value="PKK61366.1"/>
    <property type="molecule type" value="Genomic_DNA"/>
</dbReference>
<organism evidence="4 5">
    <name type="scientific">Rhizophagus irregularis</name>
    <dbReference type="NCBI Taxonomy" id="588596"/>
    <lineage>
        <taxon>Eukaryota</taxon>
        <taxon>Fungi</taxon>
        <taxon>Fungi incertae sedis</taxon>
        <taxon>Mucoromycota</taxon>
        <taxon>Glomeromycotina</taxon>
        <taxon>Glomeromycetes</taxon>
        <taxon>Glomerales</taxon>
        <taxon>Glomeraceae</taxon>
        <taxon>Rhizophagus</taxon>
    </lineage>
</organism>
<feature type="compositionally biased region" description="Polar residues" evidence="2">
    <location>
        <begin position="208"/>
        <end position="222"/>
    </location>
</feature>